<name>D1W0C4_9BACT</name>
<sequence>MQRIEDDSLMVHYELQNASTTVMNAKVEAESSLCYIKALNYVSKVIGVNNNLQTGTLKKGSVIKMFCFDVDGGEETKWFRYILILIFRRLFFEKKIVRLEDLTNGLSRDEYERVKSTIQKLNINDKLLDRLNSHLYFRKARTEYFRQLSTCKEIKSVSIKHNDFDNTGNPDFQIESTSFASYIETFVPETKIENHAKLYIVSPVIVKGKSIKWKGNYMGQDINFEIMAGQFRTEAQNAEIEFRTGSYIDCKLQFEETFDEDENPLHKEYKVLFVYGHGYDDKYTETLEGKKKRIEEAQPTLFDNLEDW</sequence>
<protein>
    <submittedName>
        <fullName evidence="1">Uncharacterized protein</fullName>
    </submittedName>
</protein>
<dbReference type="Proteomes" id="UP000004001">
    <property type="component" value="Unassembled WGS sequence"/>
</dbReference>
<comment type="caution">
    <text evidence="1">The sequence shown here is derived from an EMBL/GenBank/DDBJ whole genome shotgun (WGS) entry which is preliminary data.</text>
</comment>
<reference evidence="1 2" key="1">
    <citation type="submission" date="2009-12" db="EMBL/GenBank/DDBJ databases">
        <title>Genome Sequence of Prevotella timonensis CRIS 5C-B1.</title>
        <authorList>
            <person name="Durkin A.S."/>
            <person name="Madupu R."/>
            <person name="Torralba M."/>
            <person name="Methe B."/>
            <person name="Sutton G."/>
            <person name="Strausberg R.L."/>
            <person name="Nelson K.E."/>
        </authorList>
    </citation>
    <scope>NUCLEOTIDE SEQUENCE [LARGE SCALE GENOMIC DNA]</scope>
    <source>
        <strain evidence="1 2">CRIS 5C-B1</strain>
    </source>
</reference>
<keyword evidence="2" id="KW-1185">Reference proteome</keyword>
<dbReference type="EMBL" id="ADEF01000045">
    <property type="protein sequence ID" value="EFA97160.1"/>
    <property type="molecule type" value="Genomic_DNA"/>
</dbReference>
<dbReference type="AlphaFoldDB" id="D1W0C4"/>
<gene>
    <name evidence="1" type="ORF">HMPREF9019_1020</name>
</gene>
<dbReference type="RefSeq" id="WP_008124713.1">
    <property type="nucleotide sequence ID" value="NZ_ADEF01000045.1"/>
</dbReference>
<proteinExistence type="predicted"/>
<accession>D1W0C4</accession>
<evidence type="ECO:0000313" key="1">
    <source>
        <dbReference type="EMBL" id="EFA97160.1"/>
    </source>
</evidence>
<evidence type="ECO:0000313" key="2">
    <source>
        <dbReference type="Proteomes" id="UP000004001"/>
    </source>
</evidence>
<organism evidence="1 2">
    <name type="scientific">Hoylesella timonensis CRIS 5C-B1</name>
    <dbReference type="NCBI Taxonomy" id="679189"/>
    <lineage>
        <taxon>Bacteria</taxon>
        <taxon>Pseudomonadati</taxon>
        <taxon>Bacteroidota</taxon>
        <taxon>Bacteroidia</taxon>
        <taxon>Bacteroidales</taxon>
        <taxon>Prevotellaceae</taxon>
        <taxon>Hoylesella</taxon>
    </lineage>
</organism>